<organism evidence="3 4">
    <name type="scientific">Lacinutrix neustonica</name>
    <dbReference type="NCBI Taxonomy" id="2980107"/>
    <lineage>
        <taxon>Bacteria</taxon>
        <taxon>Pseudomonadati</taxon>
        <taxon>Bacteroidota</taxon>
        <taxon>Flavobacteriia</taxon>
        <taxon>Flavobacteriales</taxon>
        <taxon>Flavobacteriaceae</taxon>
        <taxon>Lacinutrix</taxon>
    </lineage>
</organism>
<dbReference type="Gene3D" id="3.10.129.10">
    <property type="entry name" value="Hotdog Thioesterase"/>
    <property type="match status" value="1"/>
</dbReference>
<dbReference type="PANTHER" id="PTHR31793">
    <property type="entry name" value="4-HYDROXYBENZOYL-COA THIOESTERASE FAMILY MEMBER"/>
    <property type="match status" value="1"/>
</dbReference>
<dbReference type="GO" id="GO:0047617">
    <property type="term" value="F:fatty acyl-CoA hydrolase activity"/>
    <property type="evidence" value="ECO:0007669"/>
    <property type="project" value="TreeGrafter"/>
</dbReference>
<comment type="similarity">
    <text evidence="1">Belongs to the 4-hydroxybenzoyl-CoA thioesterase family.</text>
</comment>
<proteinExistence type="inferred from homology"/>
<dbReference type="InterPro" id="IPR029069">
    <property type="entry name" value="HotDog_dom_sf"/>
</dbReference>
<evidence type="ECO:0000313" key="3">
    <source>
        <dbReference type="EMBL" id="WAC02102.1"/>
    </source>
</evidence>
<evidence type="ECO:0000256" key="2">
    <source>
        <dbReference type="ARBA" id="ARBA00022801"/>
    </source>
</evidence>
<dbReference type="KEGG" id="lnu:N7U66_20365"/>
<keyword evidence="4" id="KW-1185">Reference proteome</keyword>
<dbReference type="EMBL" id="CP113088">
    <property type="protein sequence ID" value="WAC02102.1"/>
    <property type="molecule type" value="Genomic_DNA"/>
</dbReference>
<name>A0A9E8SDT7_9FLAO</name>
<dbReference type="Proteomes" id="UP001164705">
    <property type="component" value="Chromosome"/>
</dbReference>
<dbReference type="SUPFAM" id="SSF54637">
    <property type="entry name" value="Thioesterase/thiol ester dehydrase-isomerase"/>
    <property type="match status" value="1"/>
</dbReference>
<evidence type="ECO:0000256" key="1">
    <source>
        <dbReference type="ARBA" id="ARBA00005953"/>
    </source>
</evidence>
<dbReference type="PANTHER" id="PTHR31793:SF27">
    <property type="entry name" value="NOVEL THIOESTERASE SUPERFAMILY DOMAIN AND SAPOSIN A-TYPE DOMAIN CONTAINING PROTEIN (0610012H03RIK)"/>
    <property type="match status" value="1"/>
</dbReference>
<evidence type="ECO:0000313" key="4">
    <source>
        <dbReference type="Proteomes" id="UP001164705"/>
    </source>
</evidence>
<dbReference type="CDD" id="cd00586">
    <property type="entry name" value="4HBT"/>
    <property type="match status" value="1"/>
</dbReference>
<reference evidence="3" key="1">
    <citation type="submission" date="2022-11" db="EMBL/GenBank/DDBJ databases">
        <title>Lacinutrix neustonica HL-RS19T sp. nov., isolated from the surface microlayer sample of brackish Lake Shihwa.</title>
        <authorList>
            <person name="Choi J.Y."/>
            <person name="Hwang C.Y."/>
        </authorList>
    </citation>
    <scope>NUCLEOTIDE SEQUENCE</scope>
    <source>
        <strain evidence="3">HL-RS19</strain>
    </source>
</reference>
<keyword evidence="2" id="KW-0378">Hydrolase</keyword>
<accession>A0A9E8SDT7</accession>
<dbReference type="InterPro" id="IPR050563">
    <property type="entry name" value="4-hydroxybenzoyl-CoA_TE"/>
</dbReference>
<dbReference type="Pfam" id="PF13279">
    <property type="entry name" value="4HBT_2"/>
    <property type="match status" value="1"/>
</dbReference>
<dbReference type="RefSeq" id="WP_267676699.1">
    <property type="nucleotide sequence ID" value="NZ_CP113088.1"/>
</dbReference>
<sequence>MKTYTKTIIVTEEDLDELNHVNNVRYVQWVNDIAKAHWLKNTSKAIFEAYFWVLLSHTINYKKPALLGDEILLKTYVTKADGVTSTRKVDIYNKASNTLLASSETKWCFLSHSTLKPTRITEDIKARF</sequence>
<gene>
    <name evidence="3" type="ORF">N7U66_20365</name>
</gene>
<dbReference type="AlphaFoldDB" id="A0A9E8SDT7"/>
<protein>
    <submittedName>
        <fullName evidence="3">Thioesterase family protein</fullName>
    </submittedName>
</protein>